<feature type="transmembrane region" description="Helical" evidence="1">
    <location>
        <begin position="200"/>
        <end position="219"/>
    </location>
</feature>
<dbReference type="Proteomes" id="UP001631993">
    <property type="component" value="Unassembled WGS sequence"/>
</dbReference>
<feature type="transmembrane region" description="Helical" evidence="1">
    <location>
        <begin position="104"/>
        <end position="123"/>
    </location>
</feature>
<feature type="transmembrane region" description="Helical" evidence="1">
    <location>
        <begin position="64"/>
        <end position="84"/>
    </location>
</feature>
<evidence type="ECO:0000313" key="2">
    <source>
        <dbReference type="EMBL" id="MFM9653434.1"/>
    </source>
</evidence>
<name>A0ABW9J257_STRGJ</name>
<protein>
    <recommendedName>
        <fullName evidence="4">O-antigen polysaccharide polymerase Wzy</fullName>
    </recommendedName>
</protein>
<keyword evidence="3" id="KW-1185">Reference proteome</keyword>
<feature type="transmembrane region" description="Helical" evidence="1">
    <location>
        <begin position="149"/>
        <end position="167"/>
    </location>
</feature>
<feature type="transmembrane region" description="Helical" evidence="1">
    <location>
        <begin position="39"/>
        <end position="57"/>
    </location>
</feature>
<feature type="transmembrane region" description="Helical" evidence="1">
    <location>
        <begin position="277"/>
        <end position="296"/>
    </location>
</feature>
<keyword evidence="1" id="KW-0812">Transmembrane</keyword>
<gene>
    <name evidence="2" type="ORF">ACKI1S_46085</name>
</gene>
<reference evidence="2 3" key="1">
    <citation type="submission" date="2024-12" db="EMBL/GenBank/DDBJ databases">
        <title>Forecasting of Potato common scab and diversities of Pathogenic streptomyces spp. in china.</title>
        <authorList>
            <person name="Handique U."/>
            <person name="Wu J."/>
        </authorList>
    </citation>
    <scope>NUCLEOTIDE SEQUENCE [LARGE SCALE GENOMIC DNA]</scope>
    <source>
        <strain evidence="2 3">ZRIMU1585</strain>
    </source>
</reference>
<proteinExistence type="predicted"/>
<keyword evidence="1" id="KW-0472">Membrane</keyword>
<feature type="transmembrane region" description="Helical" evidence="1">
    <location>
        <begin position="420"/>
        <end position="439"/>
    </location>
</feature>
<keyword evidence="1" id="KW-1133">Transmembrane helix</keyword>
<accession>A0ABW9J257</accession>
<sequence length="491" mass="53002">MRGARVRSVAAVSLWTVTLIVLLPGLVLQSDGMRMSSALLLQAVVVVHAGGALARVLTAPTVRLVGFGFWVFAYIWLGLAPLAMLASDAYPWPYRAGEATACTAVAVIELGLVAYSAGTALAAQPRQARAVTAPPGLLERLLSRRLAPWRLLALSGVALAFALLLISRQPGRLSAYFTSRQAITEAGAIGDGEGAFLQVLLSWSLSVPAFWALLGLLHVPRLTGGDRWLRVLRRLLLPVLIGLNAVVNNPVSKPRFWVGTVVLTLLFTVPRLSRPRAFRITAAAIVAALLVVFPYSDYFRYSDREEVAVTSLAAQFTTNGDYDAFQQVQTGIDFTRDNGFSPQDALGPPLFMVPRSMWPEKPEDTGIRLARYAGYEFRNLSAPLWIESYLWAGPLGVVGVFCLLGSLGRRVDDVRHLLRGRSGTLAALLVPAFAFYQLVFLRGSLLGIAGPLTLLLTVPLLISTRTGRLPPAAKPIAPIRHTSISGTGGHR</sequence>
<comment type="caution">
    <text evidence="2">The sequence shown here is derived from an EMBL/GenBank/DDBJ whole genome shotgun (WGS) entry which is preliminary data.</text>
</comment>
<evidence type="ECO:0000256" key="1">
    <source>
        <dbReference type="SAM" id="Phobius"/>
    </source>
</evidence>
<dbReference type="EMBL" id="JBJVNE010000050">
    <property type="protein sequence ID" value="MFM9653434.1"/>
    <property type="molecule type" value="Genomic_DNA"/>
</dbReference>
<feature type="transmembrane region" description="Helical" evidence="1">
    <location>
        <begin position="389"/>
        <end position="408"/>
    </location>
</feature>
<organism evidence="2 3">
    <name type="scientific">Streptomyces galilaeus</name>
    <dbReference type="NCBI Taxonomy" id="33899"/>
    <lineage>
        <taxon>Bacteria</taxon>
        <taxon>Bacillati</taxon>
        <taxon>Actinomycetota</taxon>
        <taxon>Actinomycetes</taxon>
        <taxon>Kitasatosporales</taxon>
        <taxon>Streptomycetaceae</taxon>
        <taxon>Streptomyces</taxon>
    </lineage>
</organism>
<evidence type="ECO:0000313" key="3">
    <source>
        <dbReference type="Proteomes" id="UP001631993"/>
    </source>
</evidence>
<feature type="transmembrane region" description="Helical" evidence="1">
    <location>
        <begin position="445"/>
        <end position="462"/>
    </location>
</feature>
<evidence type="ECO:0008006" key="4">
    <source>
        <dbReference type="Google" id="ProtNLM"/>
    </source>
</evidence>
<dbReference type="RefSeq" id="WP_365275450.1">
    <property type="nucleotide sequence ID" value="NZ_JBJVMW010000017.1"/>
</dbReference>